<keyword evidence="4 7" id="KW-0472">Membrane</keyword>
<accession>A0A317MRP5</accession>
<dbReference type="GO" id="GO:0005886">
    <property type="term" value="C:plasma membrane"/>
    <property type="evidence" value="ECO:0007669"/>
    <property type="project" value="UniProtKB-UniRule"/>
</dbReference>
<organism evidence="8 9">
    <name type="scientific">Plasticicumulans acidivorans</name>
    <dbReference type="NCBI Taxonomy" id="886464"/>
    <lineage>
        <taxon>Bacteria</taxon>
        <taxon>Pseudomonadati</taxon>
        <taxon>Pseudomonadota</taxon>
        <taxon>Gammaproteobacteria</taxon>
        <taxon>Candidatus Competibacteraceae</taxon>
        <taxon>Plasticicumulans</taxon>
    </lineage>
</organism>
<gene>
    <name evidence="7" type="primary">mltG</name>
    <name evidence="8" type="ORF">C7443_11090</name>
</gene>
<evidence type="ECO:0000256" key="5">
    <source>
        <dbReference type="ARBA" id="ARBA00023239"/>
    </source>
</evidence>
<protein>
    <recommendedName>
        <fullName evidence="7">Endolytic murein transglycosylase</fullName>
        <ecNumber evidence="7">4.2.2.29</ecNumber>
    </recommendedName>
    <alternativeName>
        <fullName evidence="7">Peptidoglycan lytic transglycosylase</fullName>
    </alternativeName>
    <alternativeName>
        <fullName evidence="7">Peptidoglycan polymerization terminase</fullName>
    </alternativeName>
</protein>
<dbReference type="EC" id="4.2.2.29" evidence="7"/>
<dbReference type="NCBIfam" id="TIGR00247">
    <property type="entry name" value="endolytic transglycosylase MltG"/>
    <property type="match status" value="1"/>
</dbReference>
<dbReference type="CDD" id="cd08010">
    <property type="entry name" value="MltG_like"/>
    <property type="match status" value="1"/>
</dbReference>
<keyword evidence="3 7" id="KW-1133">Transmembrane helix</keyword>
<dbReference type="EMBL" id="QGTJ01000010">
    <property type="protein sequence ID" value="PWV59545.1"/>
    <property type="molecule type" value="Genomic_DNA"/>
</dbReference>
<keyword evidence="9" id="KW-1185">Reference proteome</keyword>
<dbReference type="InterPro" id="IPR003770">
    <property type="entry name" value="MLTG-like"/>
</dbReference>
<keyword evidence="5 7" id="KW-0456">Lyase</keyword>
<feature type="site" description="Important for catalytic activity" evidence="7">
    <location>
        <position position="218"/>
    </location>
</feature>
<evidence type="ECO:0000256" key="7">
    <source>
        <dbReference type="HAMAP-Rule" id="MF_02065"/>
    </source>
</evidence>
<keyword evidence="2 7" id="KW-0812">Transmembrane</keyword>
<evidence type="ECO:0000256" key="1">
    <source>
        <dbReference type="ARBA" id="ARBA00022475"/>
    </source>
</evidence>
<dbReference type="OrthoDB" id="9814591at2"/>
<name>A0A317MRP5_9GAMM</name>
<keyword evidence="7" id="KW-0997">Cell inner membrane</keyword>
<dbReference type="AlphaFoldDB" id="A0A317MRP5"/>
<evidence type="ECO:0000256" key="3">
    <source>
        <dbReference type="ARBA" id="ARBA00022989"/>
    </source>
</evidence>
<reference evidence="8 9" key="1">
    <citation type="submission" date="2018-05" db="EMBL/GenBank/DDBJ databases">
        <title>Genomic Encyclopedia of Type Strains, Phase IV (KMG-IV): sequencing the most valuable type-strain genomes for metagenomic binning, comparative biology and taxonomic classification.</title>
        <authorList>
            <person name="Goeker M."/>
        </authorList>
    </citation>
    <scope>NUCLEOTIDE SEQUENCE [LARGE SCALE GENOMIC DNA]</scope>
    <source>
        <strain evidence="8 9">DSM 23606</strain>
    </source>
</reference>
<dbReference type="Proteomes" id="UP000246569">
    <property type="component" value="Unassembled WGS sequence"/>
</dbReference>
<dbReference type="PANTHER" id="PTHR30518">
    <property type="entry name" value="ENDOLYTIC MUREIN TRANSGLYCOSYLASE"/>
    <property type="match status" value="1"/>
</dbReference>
<comment type="catalytic activity">
    <reaction evidence="7">
        <text>a peptidoglycan chain = a peptidoglycan chain with N-acetyl-1,6-anhydromuramyl-[peptide] at the reducing end + a peptidoglycan chain with N-acetylglucosamine at the non-reducing end.</text>
        <dbReference type="EC" id="4.2.2.29"/>
    </reaction>
</comment>
<evidence type="ECO:0000256" key="2">
    <source>
        <dbReference type="ARBA" id="ARBA00022692"/>
    </source>
</evidence>
<keyword evidence="1 7" id="KW-1003">Cell membrane</keyword>
<evidence type="ECO:0000313" key="9">
    <source>
        <dbReference type="Proteomes" id="UP000246569"/>
    </source>
</evidence>
<dbReference type="Gene3D" id="3.30.160.60">
    <property type="entry name" value="Classic Zinc Finger"/>
    <property type="match status" value="1"/>
</dbReference>
<comment type="caution">
    <text evidence="8">The sequence shown here is derived from an EMBL/GenBank/DDBJ whole genome shotgun (WGS) entry which is preliminary data.</text>
</comment>
<dbReference type="Gene3D" id="3.30.1490.480">
    <property type="entry name" value="Endolytic murein transglycosylase"/>
    <property type="match status" value="1"/>
</dbReference>
<dbReference type="GO" id="GO:0008932">
    <property type="term" value="F:lytic endotransglycosylase activity"/>
    <property type="evidence" value="ECO:0007669"/>
    <property type="project" value="UniProtKB-UniRule"/>
</dbReference>
<evidence type="ECO:0000256" key="6">
    <source>
        <dbReference type="ARBA" id="ARBA00023316"/>
    </source>
</evidence>
<dbReference type="GO" id="GO:0009252">
    <property type="term" value="P:peptidoglycan biosynthetic process"/>
    <property type="evidence" value="ECO:0007669"/>
    <property type="project" value="UniProtKB-UniRule"/>
</dbReference>
<dbReference type="RefSeq" id="WP_110019595.1">
    <property type="nucleotide sequence ID" value="NZ_QGTJ01000010.1"/>
</dbReference>
<evidence type="ECO:0000256" key="4">
    <source>
        <dbReference type="ARBA" id="ARBA00023136"/>
    </source>
</evidence>
<keyword evidence="6 7" id="KW-0961">Cell wall biogenesis/degradation</keyword>
<dbReference type="GO" id="GO:0071555">
    <property type="term" value="P:cell wall organization"/>
    <property type="evidence" value="ECO:0007669"/>
    <property type="project" value="UniProtKB-KW"/>
</dbReference>
<dbReference type="HAMAP" id="MF_02065">
    <property type="entry name" value="MltG"/>
    <property type="match status" value="1"/>
</dbReference>
<comment type="similarity">
    <text evidence="7">Belongs to the transglycosylase MltG family.</text>
</comment>
<dbReference type="PANTHER" id="PTHR30518:SF2">
    <property type="entry name" value="ENDOLYTIC MUREIN TRANSGLYCOSYLASE"/>
    <property type="match status" value="1"/>
</dbReference>
<evidence type="ECO:0000313" key="8">
    <source>
        <dbReference type="EMBL" id="PWV59545.1"/>
    </source>
</evidence>
<dbReference type="Pfam" id="PF02618">
    <property type="entry name" value="YceG"/>
    <property type="match status" value="1"/>
</dbReference>
<comment type="function">
    <text evidence="7">Functions as a peptidoglycan terminase that cleaves nascent peptidoglycan strands endolytically to terminate their elongation.</text>
</comment>
<sequence>MSRHKRLFAGLALLLVLSAGLGWLDYRRVLGTPLSVPAGGVEFVVARGSSVGGLAQALAAQGLLRQPTWFVLYARSTGLAARIQAGEYFIAPGTTPKALLEQWAAGRVIERELVLIEGWTLRQIRAALRAAPKLGQTLDDVTDAELMARLGQPSQPAEGRFFPATYRYRLGDRDIDILRRAYKAMAERLAAAWARRVTDLPLASADDALTLASIVERETPLAAERPAVAGVYVRRLRLGMLLQADPTLIYGLGEDYTGTLTRADLQRDTPYNTYLHKGLPPTPIGAPGAEALAAAVAPAAGDALYFVARGDGGHVFSATYDEHRRAVQAYRRFQQQATEEP</sequence>
<proteinExistence type="inferred from homology"/>